<dbReference type="EMBL" id="MU006235">
    <property type="protein sequence ID" value="KAF2822138.1"/>
    <property type="molecule type" value="Genomic_DNA"/>
</dbReference>
<dbReference type="AlphaFoldDB" id="A0A6A6ZMN0"/>
<feature type="region of interest" description="Disordered" evidence="1">
    <location>
        <begin position="180"/>
        <end position="218"/>
    </location>
</feature>
<evidence type="ECO:0000313" key="2">
    <source>
        <dbReference type="EMBL" id="KAF2822138.1"/>
    </source>
</evidence>
<protein>
    <submittedName>
        <fullName evidence="2">Uncharacterized protein</fullName>
    </submittedName>
</protein>
<evidence type="ECO:0000313" key="3">
    <source>
        <dbReference type="Proteomes" id="UP000799424"/>
    </source>
</evidence>
<reference evidence="2" key="1">
    <citation type="journal article" date="2020" name="Stud. Mycol.">
        <title>101 Dothideomycetes genomes: a test case for predicting lifestyles and emergence of pathogens.</title>
        <authorList>
            <person name="Haridas S."/>
            <person name="Albert R."/>
            <person name="Binder M."/>
            <person name="Bloem J."/>
            <person name="Labutti K."/>
            <person name="Salamov A."/>
            <person name="Andreopoulos B."/>
            <person name="Baker S."/>
            <person name="Barry K."/>
            <person name="Bills G."/>
            <person name="Bluhm B."/>
            <person name="Cannon C."/>
            <person name="Castanera R."/>
            <person name="Culley D."/>
            <person name="Daum C."/>
            <person name="Ezra D."/>
            <person name="Gonzalez J."/>
            <person name="Henrissat B."/>
            <person name="Kuo A."/>
            <person name="Liang C."/>
            <person name="Lipzen A."/>
            <person name="Lutzoni F."/>
            <person name="Magnuson J."/>
            <person name="Mondo S."/>
            <person name="Nolan M."/>
            <person name="Ohm R."/>
            <person name="Pangilinan J."/>
            <person name="Park H.-J."/>
            <person name="Ramirez L."/>
            <person name="Alfaro M."/>
            <person name="Sun H."/>
            <person name="Tritt A."/>
            <person name="Yoshinaga Y."/>
            <person name="Zwiers L.-H."/>
            <person name="Turgeon B."/>
            <person name="Goodwin S."/>
            <person name="Spatafora J."/>
            <person name="Crous P."/>
            <person name="Grigoriev I."/>
        </authorList>
    </citation>
    <scope>NUCLEOTIDE SEQUENCE</scope>
    <source>
        <strain evidence="2">CBS 113818</strain>
    </source>
</reference>
<evidence type="ECO:0000256" key="1">
    <source>
        <dbReference type="SAM" id="MobiDB-lite"/>
    </source>
</evidence>
<sequence>MNLHLLPRTVLPFPWEVISPRVARNKTTGEEKHLSELVLLLRSQGIKVDCSEILLQPPKQRGVRGPVKPKPVYHVAQYPKFSIAPPQQQFVSAPQIPYLTMAPDYNSPYVLFLQQHYAPPPHPQVPFLATGPGFSPYTPFPDVSSFSALQYAVPPNTAFSTPLPPRSLASLVAPKVSIAPTGADAPSSNPEGESTNLTNDGVPSSSPEDPAAWRPDETDDDDWVMRLQAVADHQPPVVGEQGGMWYGGQEWVAAAHV</sequence>
<feature type="compositionally biased region" description="Polar residues" evidence="1">
    <location>
        <begin position="186"/>
        <end position="207"/>
    </location>
</feature>
<accession>A0A6A6ZMN0</accession>
<organism evidence="2 3">
    <name type="scientific">Ophiobolus disseminans</name>
    <dbReference type="NCBI Taxonomy" id="1469910"/>
    <lineage>
        <taxon>Eukaryota</taxon>
        <taxon>Fungi</taxon>
        <taxon>Dikarya</taxon>
        <taxon>Ascomycota</taxon>
        <taxon>Pezizomycotina</taxon>
        <taxon>Dothideomycetes</taxon>
        <taxon>Pleosporomycetidae</taxon>
        <taxon>Pleosporales</taxon>
        <taxon>Pleosporineae</taxon>
        <taxon>Phaeosphaeriaceae</taxon>
        <taxon>Ophiobolus</taxon>
    </lineage>
</organism>
<gene>
    <name evidence="2" type="ORF">CC86DRAFT_410522</name>
</gene>
<proteinExistence type="predicted"/>
<keyword evidence="3" id="KW-1185">Reference proteome</keyword>
<name>A0A6A6ZMN0_9PLEO</name>
<dbReference type="Proteomes" id="UP000799424">
    <property type="component" value="Unassembled WGS sequence"/>
</dbReference>